<evidence type="ECO:0000259" key="1">
    <source>
        <dbReference type="PROSITE" id="PS51186"/>
    </source>
</evidence>
<dbReference type="AlphaFoldDB" id="A0A3S4IC90"/>
<proteinExistence type="predicted"/>
<gene>
    <name evidence="2" type="ORF">NCTC11466_00849</name>
</gene>
<dbReference type="CDD" id="cd04301">
    <property type="entry name" value="NAT_SF"/>
    <property type="match status" value="1"/>
</dbReference>
<accession>A0A3S4IC90</accession>
<sequence>MVNLSLTDLDIYPASPDDAQMLADIRVESMRPSLEALNRFDPVRARDRFLSTFEENDTFILSLGNDIAGFYVLRTYPEYFYLDHFYIKNQFQGKGIGSLVMKDLQAQASASAKPIRLIALKESPANAFYLSQGFVFEREEGVDRHYFWGQEGL</sequence>
<reference evidence="2 3" key="1">
    <citation type="submission" date="2018-12" db="EMBL/GenBank/DDBJ databases">
        <authorList>
            <consortium name="Pathogen Informatics"/>
        </authorList>
    </citation>
    <scope>NUCLEOTIDE SEQUENCE [LARGE SCALE GENOMIC DNA]</scope>
    <source>
        <strain evidence="2 3">NCTC11466</strain>
    </source>
</reference>
<feature type="domain" description="N-acetyltransferase" evidence="1">
    <location>
        <begin position="9"/>
        <end position="153"/>
    </location>
</feature>
<dbReference type="InterPro" id="IPR000182">
    <property type="entry name" value="GNAT_dom"/>
</dbReference>
<dbReference type="InterPro" id="IPR016181">
    <property type="entry name" value="Acyl_CoA_acyltransferase"/>
</dbReference>
<dbReference type="RefSeq" id="WP_232012316.1">
    <property type="nucleotide sequence ID" value="NZ_LR134201.1"/>
</dbReference>
<keyword evidence="3" id="KW-1185">Reference proteome</keyword>
<dbReference type="PROSITE" id="PS51186">
    <property type="entry name" value="GNAT"/>
    <property type="match status" value="1"/>
</dbReference>
<dbReference type="KEGG" id="clap:NCTC11466_00849"/>
<name>A0A3S4IC90_9ENTR</name>
<dbReference type="Gene3D" id="3.40.630.30">
    <property type="match status" value="1"/>
</dbReference>
<protein>
    <submittedName>
        <fullName evidence="2">Predicted acetyltransferase</fullName>
    </submittedName>
</protein>
<evidence type="ECO:0000313" key="2">
    <source>
        <dbReference type="EMBL" id="VEB95722.1"/>
    </source>
</evidence>
<organism evidence="2 3">
    <name type="scientific">Cedecea lapagei</name>
    <dbReference type="NCBI Taxonomy" id="158823"/>
    <lineage>
        <taxon>Bacteria</taxon>
        <taxon>Pseudomonadati</taxon>
        <taxon>Pseudomonadota</taxon>
        <taxon>Gammaproteobacteria</taxon>
        <taxon>Enterobacterales</taxon>
        <taxon>Enterobacteriaceae</taxon>
        <taxon>Cedecea</taxon>
    </lineage>
</organism>
<dbReference type="Pfam" id="PF13673">
    <property type="entry name" value="Acetyltransf_10"/>
    <property type="match status" value="1"/>
</dbReference>
<dbReference type="GO" id="GO:0016747">
    <property type="term" value="F:acyltransferase activity, transferring groups other than amino-acyl groups"/>
    <property type="evidence" value="ECO:0007669"/>
    <property type="project" value="InterPro"/>
</dbReference>
<evidence type="ECO:0000313" key="3">
    <source>
        <dbReference type="Proteomes" id="UP000274122"/>
    </source>
</evidence>
<dbReference type="Proteomes" id="UP000274122">
    <property type="component" value="Chromosome"/>
</dbReference>
<dbReference type="EMBL" id="LR134201">
    <property type="protein sequence ID" value="VEB95722.1"/>
    <property type="molecule type" value="Genomic_DNA"/>
</dbReference>
<keyword evidence="2" id="KW-0808">Transferase</keyword>
<dbReference type="SUPFAM" id="SSF55729">
    <property type="entry name" value="Acyl-CoA N-acyltransferases (Nat)"/>
    <property type="match status" value="1"/>
</dbReference>